<protein>
    <submittedName>
        <fullName evidence="2">Uncharacterized protein</fullName>
    </submittedName>
</protein>
<proteinExistence type="predicted"/>
<evidence type="ECO:0000256" key="1">
    <source>
        <dbReference type="SAM" id="Phobius"/>
    </source>
</evidence>
<keyword evidence="1" id="KW-1133">Transmembrane helix</keyword>
<evidence type="ECO:0000313" key="2">
    <source>
        <dbReference type="EMBL" id="HIU36226.1"/>
    </source>
</evidence>
<comment type="caution">
    <text evidence="2">The sequence shown here is derived from an EMBL/GenBank/DDBJ whole genome shotgun (WGS) entry which is preliminary data.</text>
</comment>
<feature type="transmembrane region" description="Helical" evidence="1">
    <location>
        <begin position="143"/>
        <end position="160"/>
    </location>
</feature>
<keyword evidence="1" id="KW-0472">Membrane</keyword>
<keyword evidence="1" id="KW-0812">Transmembrane</keyword>
<gene>
    <name evidence="2" type="ORF">IAC53_06475</name>
</gene>
<dbReference type="Proteomes" id="UP000824071">
    <property type="component" value="Unassembled WGS sequence"/>
</dbReference>
<reference evidence="2" key="2">
    <citation type="journal article" date="2021" name="PeerJ">
        <title>Extensive microbial diversity within the chicken gut microbiome revealed by metagenomics and culture.</title>
        <authorList>
            <person name="Gilroy R."/>
            <person name="Ravi A."/>
            <person name="Getino M."/>
            <person name="Pursley I."/>
            <person name="Horton D.L."/>
            <person name="Alikhan N.F."/>
            <person name="Baker D."/>
            <person name="Gharbi K."/>
            <person name="Hall N."/>
            <person name="Watson M."/>
            <person name="Adriaenssens E.M."/>
            <person name="Foster-Nyarko E."/>
            <person name="Jarju S."/>
            <person name="Secka A."/>
            <person name="Antonio M."/>
            <person name="Oren A."/>
            <person name="Chaudhuri R.R."/>
            <person name="La Ragione R."/>
            <person name="Hildebrand F."/>
            <person name="Pallen M.J."/>
        </authorList>
    </citation>
    <scope>NUCLEOTIDE SEQUENCE</scope>
    <source>
        <strain evidence="2">ChiGjej1B1-19959</strain>
    </source>
</reference>
<feature type="transmembrane region" description="Helical" evidence="1">
    <location>
        <begin position="56"/>
        <end position="74"/>
    </location>
</feature>
<dbReference type="AlphaFoldDB" id="A0A9D1IGE1"/>
<evidence type="ECO:0000313" key="3">
    <source>
        <dbReference type="Proteomes" id="UP000824071"/>
    </source>
</evidence>
<reference evidence="2" key="1">
    <citation type="submission" date="2020-10" db="EMBL/GenBank/DDBJ databases">
        <authorList>
            <person name="Gilroy R."/>
        </authorList>
    </citation>
    <scope>NUCLEOTIDE SEQUENCE</scope>
    <source>
        <strain evidence="2">ChiGjej1B1-19959</strain>
    </source>
</reference>
<feature type="transmembrane region" description="Helical" evidence="1">
    <location>
        <begin position="226"/>
        <end position="245"/>
    </location>
</feature>
<feature type="transmembrane region" description="Helical" evidence="1">
    <location>
        <begin position="306"/>
        <end position="327"/>
    </location>
</feature>
<name>A0A9D1IGE1_9FIRM</name>
<sequence>MKPTYRKLAAVLAVLAAVAGAASVLVYTIVFAKANVTSDTVDTLMWAYASHESGSLFASDFAYAGFLPFGGALLMQPFVALFGVGYAAQTAGMVMFLLLFFAAVLFFARRMGLSPAGSAFALFSVCALVLCSPKFREMFCEHILYYSLFALFFMVGFALLDRLYAALAAQKKTSSAVCGTLAFLFFTAVASDGFQVAGLVLVPLCAAFFCERFFDVKTRLFSPENLPACLCAALPLPAMALGFLLRTLLTGGAQFGYANASSVYDTMANMRDWTGKLASLLTEYFGLFDIRFTDNASLTDPLQLPALLRVLIAGALLLTLPALAVFYRKCGARLARLFWATAAVCGVTLFLWFFGTISNAGWRLIPMVFSQFLLFSCAAAYACKSVSLRRFGALLCAGLALFGCVSFSSLLSMERTTAPAGKYQGLYDAVHGKGLRYGYGSFWVANALFVLSGGEVQTHNTGVSETGELVLEQYQQFPCDSAAYEQQDGSFLILLAADVGRFEKSETYRALAPYLTGTQTDAGLAWGCRIYFYSCDIAPYLAEG</sequence>
<feature type="transmembrane region" description="Helical" evidence="1">
    <location>
        <begin position="360"/>
        <end position="381"/>
    </location>
</feature>
<feature type="transmembrane region" description="Helical" evidence="1">
    <location>
        <begin position="113"/>
        <end position="131"/>
    </location>
</feature>
<feature type="transmembrane region" description="Helical" evidence="1">
    <location>
        <begin position="194"/>
        <end position="214"/>
    </location>
</feature>
<dbReference type="EMBL" id="DVMW01000037">
    <property type="protein sequence ID" value="HIU36226.1"/>
    <property type="molecule type" value="Genomic_DNA"/>
</dbReference>
<feature type="transmembrane region" description="Helical" evidence="1">
    <location>
        <begin position="334"/>
        <end position="354"/>
    </location>
</feature>
<accession>A0A9D1IGE1</accession>
<feature type="transmembrane region" description="Helical" evidence="1">
    <location>
        <begin position="393"/>
        <end position="413"/>
    </location>
</feature>
<feature type="transmembrane region" description="Helical" evidence="1">
    <location>
        <begin position="86"/>
        <end position="107"/>
    </location>
</feature>
<organism evidence="2 3">
    <name type="scientific">Candidatus Fimenecus excrementigallinarum</name>
    <dbReference type="NCBI Taxonomy" id="2840816"/>
    <lineage>
        <taxon>Bacteria</taxon>
        <taxon>Bacillati</taxon>
        <taxon>Bacillota</taxon>
        <taxon>Clostridia</taxon>
        <taxon>Candidatus Fimenecus</taxon>
    </lineage>
</organism>